<reference evidence="1 2" key="1">
    <citation type="journal article" date="2019" name="Nat. Ecol. Evol.">
        <title>Megaphylogeny resolves global patterns of mushroom evolution.</title>
        <authorList>
            <person name="Varga T."/>
            <person name="Krizsan K."/>
            <person name="Foldi C."/>
            <person name="Dima B."/>
            <person name="Sanchez-Garcia M."/>
            <person name="Sanchez-Ramirez S."/>
            <person name="Szollosi G.J."/>
            <person name="Szarkandi J.G."/>
            <person name="Papp V."/>
            <person name="Albert L."/>
            <person name="Andreopoulos W."/>
            <person name="Angelini C."/>
            <person name="Antonin V."/>
            <person name="Barry K.W."/>
            <person name="Bougher N.L."/>
            <person name="Buchanan P."/>
            <person name="Buyck B."/>
            <person name="Bense V."/>
            <person name="Catcheside P."/>
            <person name="Chovatia M."/>
            <person name="Cooper J."/>
            <person name="Damon W."/>
            <person name="Desjardin D."/>
            <person name="Finy P."/>
            <person name="Geml J."/>
            <person name="Haridas S."/>
            <person name="Hughes K."/>
            <person name="Justo A."/>
            <person name="Karasinski D."/>
            <person name="Kautmanova I."/>
            <person name="Kiss B."/>
            <person name="Kocsube S."/>
            <person name="Kotiranta H."/>
            <person name="LaButti K.M."/>
            <person name="Lechner B.E."/>
            <person name="Liimatainen K."/>
            <person name="Lipzen A."/>
            <person name="Lukacs Z."/>
            <person name="Mihaltcheva S."/>
            <person name="Morgado L.N."/>
            <person name="Niskanen T."/>
            <person name="Noordeloos M.E."/>
            <person name="Ohm R.A."/>
            <person name="Ortiz-Santana B."/>
            <person name="Ovrebo C."/>
            <person name="Racz N."/>
            <person name="Riley R."/>
            <person name="Savchenko A."/>
            <person name="Shiryaev A."/>
            <person name="Soop K."/>
            <person name="Spirin V."/>
            <person name="Szebenyi C."/>
            <person name="Tomsovsky M."/>
            <person name="Tulloss R.E."/>
            <person name="Uehling J."/>
            <person name="Grigoriev I.V."/>
            <person name="Vagvolgyi C."/>
            <person name="Papp T."/>
            <person name="Martin F.M."/>
            <person name="Miettinen O."/>
            <person name="Hibbett D.S."/>
            <person name="Nagy L.G."/>
        </authorList>
    </citation>
    <scope>NUCLEOTIDE SEQUENCE [LARGE SCALE GENOMIC DNA]</scope>
    <source>
        <strain evidence="1 2">CBS 309.79</strain>
    </source>
</reference>
<evidence type="ECO:0000313" key="2">
    <source>
        <dbReference type="Proteomes" id="UP000305067"/>
    </source>
</evidence>
<gene>
    <name evidence="1" type="ORF">BDV98DRAFT_569251</name>
</gene>
<dbReference type="EMBL" id="ML178828">
    <property type="protein sequence ID" value="TFL00588.1"/>
    <property type="molecule type" value="Genomic_DNA"/>
</dbReference>
<accession>A0A5C3QH46</accession>
<dbReference type="Proteomes" id="UP000305067">
    <property type="component" value="Unassembled WGS sequence"/>
</dbReference>
<feature type="non-terminal residue" evidence="1">
    <location>
        <position position="151"/>
    </location>
</feature>
<dbReference type="AlphaFoldDB" id="A0A5C3QH46"/>
<keyword evidence="2" id="KW-1185">Reference proteome</keyword>
<proteinExistence type="predicted"/>
<protein>
    <submittedName>
        <fullName evidence="1">Uncharacterized protein</fullName>
    </submittedName>
</protein>
<evidence type="ECO:0000313" key="1">
    <source>
        <dbReference type="EMBL" id="TFL00588.1"/>
    </source>
</evidence>
<organism evidence="1 2">
    <name type="scientific">Pterulicium gracile</name>
    <dbReference type="NCBI Taxonomy" id="1884261"/>
    <lineage>
        <taxon>Eukaryota</taxon>
        <taxon>Fungi</taxon>
        <taxon>Dikarya</taxon>
        <taxon>Basidiomycota</taxon>
        <taxon>Agaricomycotina</taxon>
        <taxon>Agaricomycetes</taxon>
        <taxon>Agaricomycetidae</taxon>
        <taxon>Agaricales</taxon>
        <taxon>Pleurotineae</taxon>
        <taxon>Pterulaceae</taxon>
        <taxon>Pterulicium</taxon>
    </lineage>
</organism>
<sequence length="151" mass="16672">MSTRAPTPTPGSIMVLPRSRPGTAGVRELPHGAQELHRPSGHLVVPVDLHPWYQSPSARGYRSELTLDGPFLDGLKPRRSRAPFSLRLMRMTRRPSIGQYDEKTEVDSILANVGPCSTWPRNASGSKVERTTEVGLKAGMLRKARSVMSLF</sequence>
<name>A0A5C3QH46_9AGAR</name>